<accession>A0A2M7Z7A0</accession>
<dbReference type="InterPro" id="IPR013320">
    <property type="entry name" value="ConA-like_dom_sf"/>
</dbReference>
<name>A0A2M7Z7A0_9BACT</name>
<sequence>MTNEINFNQGTIVITATINQSTDPNVTMFNFFEYKSNEGEISLKLRNKTKLIFIHKYKDKTNNLAFDFTDYFDKSNQIAVTWSLEEKELNLYINGKPKKKINI</sequence>
<comment type="caution">
    <text evidence="1">The sequence shown here is derived from an EMBL/GenBank/DDBJ whole genome shotgun (WGS) entry which is preliminary data.</text>
</comment>
<dbReference type="SUPFAM" id="SSF49899">
    <property type="entry name" value="Concanavalin A-like lectins/glucanases"/>
    <property type="match status" value="1"/>
</dbReference>
<organism evidence="1 2">
    <name type="scientific">Candidatus Magasanikbacteria bacterium CG_4_9_14_3_um_filter_32_9</name>
    <dbReference type="NCBI Taxonomy" id="1974644"/>
    <lineage>
        <taxon>Bacteria</taxon>
        <taxon>Candidatus Magasanikiibacteriota</taxon>
    </lineage>
</organism>
<evidence type="ECO:0000313" key="1">
    <source>
        <dbReference type="EMBL" id="PJA90035.1"/>
    </source>
</evidence>
<dbReference type="AlphaFoldDB" id="A0A2M7Z7A0"/>
<dbReference type="Proteomes" id="UP000230843">
    <property type="component" value="Unassembled WGS sequence"/>
</dbReference>
<evidence type="ECO:0000313" key="2">
    <source>
        <dbReference type="Proteomes" id="UP000230843"/>
    </source>
</evidence>
<protein>
    <submittedName>
        <fullName evidence="1">Uncharacterized protein</fullName>
    </submittedName>
</protein>
<gene>
    <name evidence="1" type="ORF">CO137_01225</name>
</gene>
<dbReference type="Gene3D" id="2.60.120.200">
    <property type="match status" value="1"/>
</dbReference>
<reference evidence="2" key="1">
    <citation type="submission" date="2017-09" db="EMBL/GenBank/DDBJ databases">
        <title>Depth-based differentiation of microbial function through sediment-hosted aquifers and enrichment of novel symbionts in the deep terrestrial subsurface.</title>
        <authorList>
            <person name="Probst A.J."/>
            <person name="Ladd B."/>
            <person name="Jarett J.K."/>
            <person name="Geller-Mcgrath D.E."/>
            <person name="Sieber C.M.K."/>
            <person name="Emerson J.B."/>
            <person name="Anantharaman K."/>
            <person name="Thomas B.C."/>
            <person name="Malmstrom R."/>
            <person name="Stieglmeier M."/>
            <person name="Klingl A."/>
            <person name="Woyke T."/>
            <person name="Ryan C.M."/>
            <person name="Banfield J.F."/>
        </authorList>
    </citation>
    <scope>NUCLEOTIDE SEQUENCE [LARGE SCALE GENOMIC DNA]</scope>
</reference>
<dbReference type="EMBL" id="PFVJ01000028">
    <property type="protein sequence ID" value="PJA90035.1"/>
    <property type="molecule type" value="Genomic_DNA"/>
</dbReference>
<proteinExistence type="predicted"/>